<keyword evidence="1" id="KW-0812">Transmembrane</keyword>
<sequence>MSIVLRDLFLLENQIPFEIVKDLIKLRYGEGAGEALVNRFLNRFAFGASELERRLRSKHEGEPLHLLEALHRVLVSDWFRVEDPAENVHPGTCSICGFLCCCAVQETEGYQPIYTNVDTNEDPTNLQSWNRGWWGVGRERRPEVGPRRDLRKYIHSFRSVTDLMAKGIKFGPSSSQSLKDVKFESGLFCARLELPTRIIVMNTKIFFLNMIAYELSPDYHKNNVVTSYINLMKSLIESTEDVKELREKKILYNALGSDEEVLEVFKEIKTYSVDDFKIFHNVKDEIEAHCSSTTKTWIGELNHKYFGSPWSCIGLLAAIVLFAIAIFNLYYSTHKRSNK</sequence>
<protein>
    <submittedName>
        <fullName evidence="2">Uncharacterized protein</fullName>
    </submittedName>
</protein>
<dbReference type="InterPro" id="IPR004158">
    <property type="entry name" value="DUF247_pln"/>
</dbReference>
<reference evidence="2" key="1">
    <citation type="submission" date="2020-06" db="EMBL/GenBank/DDBJ databases">
        <authorList>
            <person name="Li T."/>
            <person name="Hu X."/>
            <person name="Zhang T."/>
            <person name="Song X."/>
            <person name="Zhang H."/>
            <person name="Dai N."/>
            <person name="Sheng W."/>
            <person name="Hou X."/>
            <person name="Wei L."/>
        </authorList>
    </citation>
    <scope>NUCLEOTIDE SEQUENCE</scope>
    <source>
        <strain evidence="2">KEN8</strain>
        <tissue evidence="2">Leaf</tissue>
    </source>
</reference>
<dbReference type="EMBL" id="JACGWM010000004">
    <property type="protein sequence ID" value="KAL0377215.1"/>
    <property type="molecule type" value="Genomic_DNA"/>
</dbReference>
<gene>
    <name evidence="2" type="ORF">Scaly_0839100</name>
</gene>
<dbReference type="AlphaFoldDB" id="A0AAW2RAX6"/>
<accession>A0AAW2RAX6</accession>
<feature type="transmembrane region" description="Helical" evidence="1">
    <location>
        <begin position="313"/>
        <end position="331"/>
    </location>
</feature>
<organism evidence="2">
    <name type="scientific">Sesamum calycinum</name>
    <dbReference type="NCBI Taxonomy" id="2727403"/>
    <lineage>
        <taxon>Eukaryota</taxon>
        <taxon>Viridiplantae</taxon>
        <taxon>Streptophyta</taxon>
        <taxon>Embryophyta</taxon>
        <taxon>Tracheophyta</taxon>
        <taxon>Spermatophyta</taxon>
        <taxon>Magnoliopsida</taxon>
        <taxon>eudicotyledons</taxon>
        <taxon>Gunneridae</taxon>
        <taxon>Pentapetalae</taxon>
        <taxon>asterids</taxon>
        <taxon>lamiids</taxon>
        <taxon>Lamiales</taxon>
        <taxon>Pedaliaceae</taxon>
        <taxon>Sesamum</taxon>
    </lineage>
</organism>
<proteinExistence type="predicted"/>
<dbReference type="Pfam" id="PF03140">
    <property type="entry name" value="DUF247"/>
    <property type="match status" value="1"/>
</dbReference>
<comment type="caution">
    <text evidence="2">The sequence shown here is derived from an EMBL/GenBank/DDBJ whole genome shotgun (WGS) entry which is preliminary data.</text>
</comment>
<dbReference type="PANTHER" id="PTHR31549">
    <property type="entry name" value="PROTEIN, PUTATIVE (DUF247)-RELATED-RELATED"/>
    <property type="match status" value="1"/>
</dbReference>
<reference evidence="2" key="2">
    <citation type="journal article" date="2024" name="Plant">
        <title>Genomic evolution and insights into agronomic trait innovations of Sesamum species.</title>
        <authorList>
            <person name="Miao H."/>
            <person name="Wang L."/>
            <person name="Qu L."/>
            <person name="Liu H."/>
            <person name="Sun Y."/>
            <person name="Le M."/>
            <person name="Wang Q."/>
            <person name="Wei S."/>
            <person name="Zheng Y."/>
            <person name="Lin W."/>
            <person name="Duan Y."/>
            <person name="Cao H."/>
            <person name="Xiong S."/>
            <person name="Wang X."/>
            <person name="Wei L."/>
            <person name="Li C."/>
            <person name="Ma Q."/>
            <person name="Ju M."/>
            <person name="Zhao R."/>
            <person name="Li G."/>
            <person name="Mu C."/>
            <person name="Tian Q."/>
            <person name="Mei H."/>
            <person name="Zhang T."/>
            <person name="Gao T."/>
            <person name="Zhang H."/>
        </authorList>
    </citation>
    <scope>NUCLEOTIDE SEQUENCE</scope>
    <source>
        <strain evidence="2">KEN8</strain>
    </source>
</reference>
<evidence type="ECO:0000256" key="1">
    <source>
        <dbReference type="SAM" id="Phobius"/>
    </source>
</evidence>
<name>A0AAW2RAX6_9LAMI</name>
<evidence type="ECO:0000313" key="2">
    <source>
        <dbReference type="EMBL" id="KAL0377215.1"/>
    </source>
</evidence>
<dbReference type="PANTHER" id="PTHR31549:SF129">
    <property type="entry name" value="DUF4220 DOMAIN-CONTAINING PROTEIN"/>
    <property type="match status" value="1"/>
</dbReference>
<keyword evidence="1" id="KW-0472">Membrane</keyword>
<keyword evidence="1" id="KW-1133">Transmembrane helix</keyword>